<protein>
    <submittedName>
        <fullName evidence="3">WYL domain-containing protein</fullName>
    </submittedName>
</protein>
<name>A0A3M8AQL0_9BACL</name>
<feature type="domain" description="WCX" evidence="2">
    <location>
        <begin position="347"/>
        <end position="429"/>
    </location>
</feature>
<evidence type="ECO:0000259" key="2">
    <source>
        <dbReference type="Pfam" id="PF25583"/>
    </source>
</evidence>
<comment type="caution">
    <text evidence="3">The sequence shown here is derived from an EMBL/GenBank/DDBJ whole genome shotgun (WGS) entry which is preliminary data.</text>
</comment>
<feature type="domain" description="WYL" evidence="1">
    <location>
        <begin position="233"/>
        <end position="314"/>
    </location>
</feature>
<dbReference type="RefSeq" id="WP_122906347.1">
    <property type="nucleotide sequence ID" value="NZ_RHHS01000048.1"/>
</dbReference>
<proteinExistence type="predicted"/>
<organism evidence="3 4">
    <name type="scientific">Brevibacillus gelatini</name>
    <dbReference type="NCBI Taxonomy" id="1655277"/>
    <lineage>
        <taxon>Bacteria</taxon>
        <taxon>Bacillati</taxon>
        <taxon>Bacillota</taxon>
        <taxon>Bacilli</taxon>
        <taxon>Bacillales</taxon>
        <taxon>Paenibacillaceae</taxon>
        <taxon>Brevibacillus</taxon>
    </lineage>
</organism>
<dbReference type="InterPro" id="IPR051534">
    <property type="entry name" value="CBASS_pafABC_assoc_protein"/>
</dbReference>
<dbReference type="PROSITE" id="PS52050">
    <property type="entry name" value="WYL"/>
    <property type="match status" value="1"/>
</dbReference>
<dbReference type="Proteomes" id="UP000268829">
    <property type="component" value="Unassembled WGS sequence"/>
</dbReference>
<reference evidence="3 4" key="1">
    <citation type="submission" date="2018-10" db="EMBL/GenBank/DDBJ databases">
        <title>Phylogenomics of Brevibacillus.</title>
        <authorList>
            <person name="Dunlap C."/>
        </authorList>
    </citation>
    <scope>NUCLEOTIDE SEQUENCE [LARGE SCALE GENOMIC DNA]</scope>
    <source>
        <strain evidence="3 4">DSM 100115</strain>
    </source>
</reference>
<dbReference type="PANTHER" id="PTHR34580:SF1">
    <property type="entry name" value="PROTEIN PAFC"/>
    <property type="match status" value="1"/>
</dbReference>
<dbReference type="Pfam" id="PF13280">
    <property type="entry name" value="WYL"/>
    <property type="match status" value="1"/>
</dbReference>
<dbReference type="InterPro" id="IPR057727">
    <property type="entry name" value="WCX_dom"/>
</dbReference>
<evidence type="ECO:0000259" key="1">
    <source>
        <dbReference type="Pfam" id="PF13280"/>
    </source>
</evidence>
<dbReference type="OrthoDB" id="2651809at2"/>
<dbReference type="PANTHER" id="PTHR34580">
    <property type="match status" value="1"/>
</dbReference>
<dbReference type="EMBL" id="RHHS01000048">
    <property type="protein sequence ID" value="RNB53468.1"/>
    <property type="molecule type" value="Genomic_DNA"/>
</dbReference>
<accession>A0A3M8AQL0</accession>
<dbReference type="AlphaFoldDB" id="A0A3M8AQL0"/>
<dbReference type="Pfam" id="PF25583">
    <property type="entry name" value="WCX"/>
    <property type="match status" value="1"/>
</dbReference>
<evidence type="ECO:0000313" key="4">
    <source>
        <dbReference type="Proteomes" id="UP000268829"/>
    </source>
</evidence>
<dbReference type="InterPro" id="IPR026881">
    <property type="entry name" value="WYL_dom"/>
</dbReference>
<keyword evidence="4" id="KW-1185">Reference proteome</keyword>
<evidence type="ECO:0000313" key="3">
    <source>
        <dbReference type="EMBL" id="RNB53468.1"/>
    </source>
</evidence>
<sequence length="435" mass="51521">MAKEGFDKELQLLRLMFLTQGAYNRQQLAERLGISVHTLDKTVKKLREIQSTLYQHVTDREKKGCYAQLRYNYFAVTDNFLMFLYHAKSLKESEIERLYRILEQLSRQPLSIKELLDAFLTTPTGEVPDEKTLRQDLKYLEELSVIKKSGDTRPYVYQFDQELWSSLSDDELLDLHDFIDVMANTQLPAVPGYLLRHKVKRCLDSRLQREDWAVFLYKYHFVSRILDEQQALLLATAIAEQKKVKFCYFTPKRSKFYDSQNTNPAFLRDSTGKPQHVYPLRVVFDHQYGRWYLLAQESEKRPLRKYRVEGITQLAYGQQAAPDAFMRMQARVDERIQHSWLIDTGKPVTIRLRFFHPKGTPHSFIRERVEAQGQWGVITEETRESFLYEITVNSTLEITPWIRSFGSSCEVLEPLYLREQLQMEWKELLSYYESV</sequence>
<gene>
    <name evidence="3" type="ORF">EDM57_19420</name>
</gene>